<organism evidence="1 2">
    <name type="scientific">Tetrapyrgos nigripes</name>
    <dbReference type="NCBI Taxonomy" id="182062"/>
    <lineage>
        <taxon>Eukaryota</taxon>
        <taxon>Fungi</taxon>
        <taxon>Dikarya</taxon>
        <taxon>Basidiomycota</taxon>
        <taxon>Agaricomycotina</taxon>
        <taxon>Agaricomycetes</taxon>
        <taxon>Agaricomycetidae</taxon>
        <taxon>Agaricales</taxon>
        <taxon>Marasmiineae</taxon>
        <taxon>Marasmiaceae</taxon>
        <taxon>Tetrapyrgos</taxon>
    </lineage>
</organism>
<dbReference type="EMBL" id="JAACJM010000151">
    <property type="protein sequence ID" value="KAF5343000.1"/>
    <property type="molecule type" value="Genomic_DNA"/>
</dbReference>
<evidence type="ECO:0000313" key="2">
    <source>
        <dbReference type="Proteomes" id="UP000559256"/>
    </source>
</evidence>
<keyword evidence="2" id="KW-1185">Reference proteome</keyword>
<dbReference type="Proteomes" id="UP000559256">
    <property type="component" value="Unassembled WGS sequence"/>
</dbReference>
<protein>
    <recommendedName>
        <fullName evidence="3">F-box domain-containing protein</fullName>
    </recommendedName>
</protein>
<evidence type="ECO:0008006" key="3">
    <source>
        <dbReference type="Google" id="ProtNLM"/>
    </source>
</evidence>
<proteinExistence type="predicted"/>
<comment type="caution">
    <text evidence="1">The sequence shown here is derived from an EMBL/GenBank/DDBJ whole genome shotgun (WGS) entry which is preliminary data.</text>
</comment>
<name>A0A8H5FMU8_9AGAR</name>
<evidence type="ECO:0000313" key="1">
    <source>
        <dbReference type="EMBL" id="KAF5343000.1"/>
    </source>
</evidence>
<reference evidence="1 2" key="1">
    <citation type="journal article" date="2020" name="ISME J.">
        <title>Uncovering the hidden diversity of litter-decomposition mechanisms in mushroom-forming fungi.</title>
        <authorList>
            <person name="Floudas D."/>
            <person name="Bentzer J."/>
            <person name="Ahren D."/>
            <person name="Johansson T."/>
            <person name="Persson P."/>
            <person name="Tunlid A."/>
        </authorList>
    </citation>
    <scope>NUCLEOTIDE SEQUENCE [LARGE SCALE GENOMIC DNA]</scope>
    <source>
        <strain evidence="1 2">CBS 291.85</strain>
    </source>
</reference>
<dbReference type="OrthoDB" id="2852593at2759"/>
<gene>
    <name evidence="1" type="ORF">D9758_013682</name>
</gene>
<dbReference type="SUPFAM" id="SSF52047">
    <property type="entry name" value="RNI-like"/>
    <property type="match status" value="1"/>
</dbReference>
<accession>A0A8H5FMU8</accession>
<sequence>MLEALKGVHSEVPDVEDVEKKLQWTRLLIADEVVLLLDVDAAAITAKLFFRKILQTLRNFHFLLTFWYIATYLEPVIMPIPEKFDVLALRGNYGTYTSDIYHVLESLKDAEELEKTGSTKTRSKQKILHQQIHELRSLLAPIRRIPPDVRGLIFSLSCVKSEMGDNIDCPTVRLSQVCAGWRELARTTPSLWSSFSLSDGPPEKLQKGLDLYLELSVDLDFDVVPPVWRSSHVGDWDSVKGKLPILRSLRLNICCMVGVTLDAFQIAPMLQEVSIQSFHPLLSPLPFGQLTRLTFSSMMLRKCFDCLQLATAVLHDLPSLTALRITSLPLYAAYCSVYPKDTISKFFARSQCSLASLILDSIRIAEAAKLIITLLQALPFLSSLTILEHGLVDVGNSILTEQFFNCMTVNHPDIQSAILPHLKKVDFQIHTHSFPTLSFLGMIRSRSIPDHLSANRADCLKSVTVHPLGGRQQLEMDLYM</sequence>
<dbReference type="AlphaFoldDB" id="A0A8H5FMU8"/>
<dbReference type="InterPro" id="IPR032675">
    <property type="entry name" value="LRR_dom_sf"/>
</dbReference>
<dbReference type="Gene3D" id="3.80.10.10">
    <property type="entry name" value="Ribonuclease Inhibitor"/>
    <property type="match status" value="1"/>
</dbReference>